<accession>A0A834I287</accession>
<feature type="region of interest" description="Disordered" evidence="1">
    <location>
        <begin position="1"/>
        <end position="40"/>
    </location>
</feature>
<dbReference type="Proteomes" id="UP000625711">
    <property type="component" value="Unassembled WGS sequence"/>
</dbReference>
<sequence length="90" mass="10448">MAKLPKELLIIRGRSVRRRRPPPTRLPPPPSTPPPPPSAREIFKFDEWPRMEILPPSALRPADGGENSEQRRRYIANTHVRWAICSFQMK</sequence>
<reference evidence="2" key="1">
    <citation type="submission" date="2020-08" db="EMBL/GenBank/DDBJ databases">
        <title>Genome sequencing and assembly of the red palm weevil Rhynchophorus ferrugineus.</title>
        <authorList>
            <person name="Dias G.B."/>
            <person name="Bergman C.M."/>
            <person name="Manee M."/>
        </authorList>
    </citation>
    <scope>NUCLEOTIDE SEQUENCE</scope>
    <source>
        <strain evidence="2">AA-2017</strain>
        <tissue evidence="2">Whole larva</tissue>
    </source>
</reference>
<comment type="caution">
    <text evidence="2">The sequence shown here is derived from an EMBL/GenBank/DDBJ whole genome shotgun (WGS) entry which is preliminary data.</text>
</comment>
<keyword evidence="3" id="KW-1185">Reference proteome</keyword>
<protein>
    <submittedName>
        <fullName evidence="2">Uncharacterized protein</fullName>
    </submittedName>
</protein>
<dbReference type="AlphaFoldDB" id="A0A834I287"/>
<feature type="compositionally biased region" description="Pro residues" evidence="1">
    <location>
        <begin position="23"/>
        <end position="38"/>
    </location>
</feature>
<evidence type="ECO:0000313" key="2">
    <source>
        <dbReference type="EMBL" id="KAF7271383.1"/>
    </source>
</evidence>
<proteinExistence type="predicted"/>
<gene>
    <name evidence="2" type="ORF">GWI33_015738</name>
</gene>
<dbReference type="EMBL" id="JAACXV010013969">
    <property type="protein sequence ID" value="KAF7271383.1"/>
    <property type="molecule type" value="Genomic_DNA"/>
</dbReference>
<evidence type="ECO:0000313" key="3">
    <source>
        <dbReference type="Proteomes" id="UP000625711"/>
    </source>
</evidence>
<organism evidence="2 3">
    <name type="scientific">Rhynchophorus ferrugineus</name>
    <name type="common">Red palm weevil</name>
    <name type="synonym">Curculio ferrugineus</name>
    <dbReference type="NCBI Taxonomy" id="354439"/>
    <lineage>
        <taxon>Eukaryota</taxon>
        <taxon>Metazoa</taxon>
        <taxon>Ecdysozoa</taxon>
        <taxon>Arthropoda</taxon>
        <taxon>Hexapoda</taxon>
        <taxon>Insecta</taxon>
        <taxon>Pterygota</taxon>
        <taxon>Neoptera</taxon>
        <taxon>Endopterygota</taxon>
        <taxon>Coleoptera</taxon>
        <taxon>Polyphaga</taxon>
        <taxon>Cucujiformia</taxon>
        <taxon>Curculionidae</taxon>
        <taxon>Dryophthorinae</taxon>
        <taxon>Rhynchophorus</taxon>
    </lineage>
</organism>
<name>A0A834I287_RHYFE</name>
<evidence type="ECO:0000256" key="1">
    <source>
        <dbReference type="SAM" id="MobiDB-lite"/>
    </source>
</evidence>